<sequence>MSRLAPWTCAGCGMDQSDGSPPHAHPLYPQAPVCGSCLATYNLGEFEVRGGHEIFCRLCGNGGDLFLCDACPRGLCVDCVGRTLGPSYAAREGRSDAEWRCFECDEKKLAEAARRKRWRGIFEATDRWRRGQLRPAKQQKTASERRAAREAEELRRKRAQAEKRREAELRRQEKEWRVLISDVSNGIERVPIRVVGATHGPLPEPFSYVRENIPHGDFQPSDDPAFRACCDCADGCADPTRCACVRRTGDRRAYDDDGCVDWANEFPAIYECNASCACRDGPGGCKNRVVGAGLTLPLEVFRCDARERGWGVRCTRTIPAGSFVAVYCGELLTDEEADARGRTRGDEYLFNMDCYQIDAARPQTSKSDDLFELHGPPEQSSASSAATPPEPSPPPSAATDPASSRTPATPTASKRPAALSPTPLRATPRPPRADGLDAPVCLDAKWYGSVGRYFNHSCEPNMAKQMVFVDSQDVRTPKIAFFALWDIPPKTELTYDYGYEVNQVHGRSLACKCGAEQCRGRLY</sequence>
<dbReference type="GO" id="GO:0010629">
    <property type="term" value="P:negative regulation of gene expression"/>
    <property type="evidence" value="ECO:0007669"/>
    <property type="project" value="TreeGrafter"/>
</dbReference>
<evidence type="ECO:0000313" key="18">
    <source>
        <dbReference type="EMBL" id="EGB13058.1"/>
    </source>
</evidence>
<dbReference type="SMART" id="SM00468">
    <property type="entry name" value="PreSET"/>
    <property type="match status" value="1"/>
</dbReference>
<dbReference type="InterPro" id="IPR046341">
    <property type="entry name" value="SET_dom_sf"/>
</dbReference>
<feature type="domain" description="PHD-type" evidence="13">
    <location>
        <begin position="53"/>
        <end position="107"/>
    </location>
</feature>
<evidence type="ECO:0000256" key="7">
    <source>
        <dbReference type="ARBA" id="ARBA00022723"/>
    </source>
</evidence>
<dbReference type="EMBL" id="GL833120">
    <property type="protein sequence ID" value="EGB13058.1"/>
    <property type="molecule type" value="Genomic_DNA"/>
</dbReference>
<comment type="subcellular location">
    <subcellularLocation>
        <location evidence="2">Chromosome</location>
    </subcellularLocation>
    <subcellularLocation>
        <location evidence="1">Nucleus</location>
    </subcellularLocation>
</comment>
<dbReference type="InterPro" id="IPR007728">
    <property type="entry name" value="Pre-SET_dom"/>
</dbReference>
<dbReference type="PROSITE" id="PS50016">
    <property type="entry name" value="ZF_PHD_2"/>
    <property type="match status" value="1"/>
</dbReference>
<evidence type="ECO:0000256" key="10">
    <source>
        <dbReference type="ARBA" id="ARBA00023242"/>
    </source>
</evidence>
<dbReference type="PANTHER" id="PTHR46024">
    <property type="entry name" value="HISTONE-LYSINE N-METHYLTRANSFERASE EGGLESS"/>
    <property type="match status" value="1"/>
</dbReference>
<dbReference type="GO" id="GO:0005694">
    <property type="term" value="C:chromosome"/>
    <property type="evidence" value="ECO:0007669"/>
    <property type="project" value="UniProtKB-SubCell"/>
</dbReference>
<gene>
    <name evidence="18" type="ORF">AURANDRAFT_70556</name>
</gene>
<dbReference type="InterPro" id="IPR019787">
    <property type="entry name" value="Znf_PHD-finger"/>
</dbReference>
<evidence type="ECO:0000256" key="12">
    <source>
        <dbReference type="SAM" id="MobiDB-lite"/>
    </source>
</evidence>
<evidence type="ECO:0000256" key="9">
    <source>
        <dbReference type="ARBA" id="ARBA00022833"/>
    </source>
</evidence>
<dbReference type="GO" id="GO:0070828">
    <property type="term" value="P:heterochromatin organization"/>
    <property type="evidence" value="ECO:0007669"/>
    <property type="project" value="TreeGrafter"/>
</dbReference>
<keyword evidence="4" id="KW-0489">Methyltransferase</keyword>
<evidence type="ECO:0000259" key="16">
    <source>
        <dbReference type="PROSITE" id="PS50868"/>
    </source>
</evidence>
<dbReference type="KEGG" id="aaf:AURANDRAFT_70556"/>
<dbReference type="InterPro" id="IPR003616">
    <property type="entry name" value="Post-SET_dom"/>
</dbReference>
<dbReference type="Pfam" id="PF05033">
    <property type="entry name" value="Pre-SET"/>
    <property type="match status" value="1"/>
</dbReference>
<feature type="region of interest" description="Disordered" evidence="12">
    <location>
        <begin position="367"/>
        <end position="435"/>
    </location>
</feature>
<reference evidence="18 19" key="1">
    <citation type="journal article" date="2011" name="Proc. Natl. Acad. Sci. U.S.A.">
        <title>Niche of harmful alga Aureococcus anophagefferens revealed through ecogenomics.</title>
        <authorList>
            <person name="Gobler C.J."/>
            <person name="Berry D.L."/>
            <person name="Dyhrman S.T."/>
            <person name="Wilhelm S.W."/>
            <person name="Salamov A."/>
            <person name="Lobanov A.V."/>
            <person name="Zhang Y."/>
            <person name="Collier J.L."/>
            <person name="Wurch L.L."/>
            <person name="Kustka A.B."/>
            <person name="Dill B.D."/>
            <person name="Shah M."/>
            <person name="VerBerkmoes N.C."/>
            <person name="Kuo A."/>
            <person name="Terry A."/>
            <person name="Pangilinan J."/>
            <person name="Lindquist E.A."/>
            <person name="Lucas S."/>
            <person name="Paulsen I.T."/>
            <person name="Hattenrath-Lehmann T.K."/>
            <person name="Talmage S.C."/>
            <person name="Walker E.A."/>
            <person name="Koch F."/>
            <person name="Burson A.M."/>
            <person name="Marcoval M.A."/>
            <person name="Tang Y.Z."/>
            <person name="Lecleir G.R."/>
            <person name="Coyne K.J."/>
            <person name="Berg G.M."/>
            <person name="Bertrand E.M."/>
            <person name="Saito M.A."/>
            <person name="Gladyshev V.N."/>
            <person name="Grigoriev I.V."/>
        </authorList>
    </citation>
    <scope>NUCLEOTIDE SEQUENCE [LARGE SCALE GENOMIC DNA]</scope>
    <source>
        <strain evidence="19">CCMP 1984</strain>
    </source>
</reference>
<dbReference type="GO" id="GO:0046974">
    <property type="term" value="F:histone H3K9 methyltransferase activity"/>
    <property type="evidence" value="ECO:0007669"/>
    <property type="project" value="TreeGrafter"/>
</dbReference>
<dbReference type="Gene3D" id="3.30.40.10">
    <property type="entry name" value="Zinc/RING finger domain, C3HC4 (zinc finger)"/>
    <property type="match status" value="1"/>
</dbReference>
<dbReference type="InterPro" id="IPR001214">
    <property type="entry name" value="SET_dom"/>
</dbReference>
<dbReference type="AlphaFoldDB" id="F0XVZ8"/>
<evidence type="ECO:0000256" key="2">
    <source>
        <dbReference type="ARBA" id="ARBA00004286"/>
    </source>
</evidence>
<dbReference type="InterPro" id="IPR013083">
    <property type="entry name" value="Znf_RING/FYVE/PHD"/>
</dbReference>
<feature type="domain" description="PHD-type" evidence="17">
    <location>
        <begin position="1"/>
        <end position="131"/>
    </location>
</feature>
<feature type="compositionally biased region" description="Basic and acidic residues" evidence="12">
    <location>
        <begin position="142"/>
        <end position="167"/>
    </location>
</feature>
<dbReference type="CDD" id="cd11726">
    <property type="entry name" value="ADDz_ATRX"/>
    <property type="match status" value="1"/>
</dbReference>
<dbReference type="PROSITE" id="PS51533">
    <property type="entry name" value="ADD"/>
    <property type="match status" value="1"/>
</dbReference>
<dbReference type="GeneID" id="20227816"/>
<dbReference type="InterPro" id="IPR051516">
    <property type="entry name" value="SETDB_methyltransferase"/>
</dbReference>
<keyword evidence="3" id="KW-0158">Chromosome</keyword>
<dbReference type="SMART" id="SM00317">
    <property type="entry name" value="SET"/>
    <property type="match status" value="1"/>
</dbReference>
<dbReference type="PROSITE" id="PS50868">
    <property type="entry name" value="POST_SET"/>
    <property type="match status" value="1"/>
</dbReference>
<evidence type="ECO:0000259" key="15">
    <source>
        <dbReference type="PROSITE" id="PS50867"/>
    </source>
</evidence>
<dbReference type="OrthoDB" id="1870062at2759"/>
<evidence type="ECO:0000256" key="5">
    <source>
        <dbReference type="ARBA" id="ARBA00022679"/>
    </source>
</evidence>
<keyword evidence="9" id="KW-0862">Zinc</keyword>
<evidence type="ECO:0000259" key="14">
    <source>
        <dbReference type="PROSITE" id="PS50280"/>
    </source>
</evidence>
<feature type="domain" description="Pre-SET" evidence="15">
    <location>
        <begin position="228"/>
        <end position="293"/>
    </location>
</feature>
<evidence type="ECO:0000256" key="8">
    <source>
        <dbReference type="ARBA" id="ARBA00022771"/>
    </source>
</evidence>
<dbReference type="InterPro" id="IPR011011">
    <property type="entry name" value="Znf_FYVE_PHD"/>
</dbReference>
<keyword evidence="8 11" id="KW-0863">Zinc-finger</keyword>
<feature type="region of interest" description="Disordered" evidence="12">
    <location>
        <begin position="133"/>
        <end position="167"/>
    </location>
</feature>
<evidence type="ECO:0000313" key="19">
    <source>
        <dbReference type="Proteomes" id="UP000002729"/>
    </source>
</evidence>
<feature type="compositionally biased region" description="Low complexity" evidence="12">
    <location>
        <begin position="397"/>
        <end position="413"/>
    </location>
</feature>
<evidence type="ECO:0000256" key="3">
    <source>
        <dbReference type="ARBA" id="ARBA00022454"/>
    </source>
</evidence>
<dbReference type="PROSITE" id="PS50280">
    <property type="entry name" value="SET"/>
    <property type="match status" value="1"/>
</dbReference>
<proteinExistence type="predicted"/>
<dbReference type="eggNOG" id="KOG1141">
    <property type="taxonomic scope" value="Eukaryota"/>
</dbReference>
<name>F0XVZ8_AURAN</name>
<evidence type="ECO:0000259" key="13">
    <source>
        <dbReference type="PROSITE" id="PS50016"/>
    </source>
</evidence>
<accession>F0XVZ8</accession>
<dbReference type="RefSeq" id="XP_009032664.1">
    <property type="nucleotide sequence ID" value="XM_009034416.1"/>
</dbReference>
<evidence type="ECO:0000259" key="17">
    <source>
        <dbReference type="PROSITE" id="PS51533"/>
    </source>
</evidence>
<dbReference type="SUPFAM" id="SSF57903">
    <property type="entry name" value="FYVE/PHD zinc finger"/>
    <property type="match status" value="1"/>
</dbReference>
<organism evidence="19">
    <name type="scientific">Aureococcus anophagefferens</name>
    <name type="common">Harmful bloom alga</name>
    <dbReference type="NCBI Taxonomy" id="44056"/>
    <lineage>
        <taxon>Eukaryota</taxon>
        <taxon>Sar</taxon>
        <taxon>Stramenopiles</taxon>
        <taxon>Ochrophyta</taxon>
        <taxon>Pelagophyceae</taxon>
        <taxon>Pelagomonadales</taxon>
        <taxon>Pelagomonadaceae</taxon>
        <taxon>Aureococcus</taxon>
    </lineage>
</organism>
<dbReference type="Gene3D" id="2.170.270.10">
    <property type="entry name" value="SET domain"/>
    <property type="match status" value="1"/>
</dbReference>
<dbReference type="GO" id="GO:0008270">
    <property type="term" value="F:zinc ion binding"/>
    <property type="evidence" value="ECO:0007669"/>
    <property type="project" value="UniProtKB-KW"/>
</dbReference>
<dbReference type="GO" id="GO:0005634">
    <property type="term" value="C:nucleus"/>
    <property type="evidence" value="ECO:0007669"/>
    <property type="project" value="UniProtKB-SubCell"/>
</dbReference>
<evidence type="ECO:0000256" key="6">
    <source>
        <dbReference type="ARBA" id="ARBA00022691"/>
    </source>
</evidence>
<dbReference type="Pfam" id="PF00856">
    <property type="entry name" value="SET"/>
    <property type="match status" value="1"/>
</dbReference>
<keyword evidence="7" id="KW-0479">Metal-binding</keyword>
<keyword evidence="6" id="KW-0949">S-adenosyl-L-methionine</keyword>
<dbReference type="InterPro" id="IPR025766">
    <property type="entry name" value="ADD"/>
</dbReference>
<evidence type="ECO:0000256" key="11">
    <source>
        <dbReference type="PROSITE-ProRule" id="PRU00146"/>
    </source>
</evidence>
<dbReference type="PANTHER" id="PTHR46024:SF1">
    <property type="entry name" value="HISTONE-LYSINE N-METHYLTRANSFERASE EGGLESS"/>
    <property type="match status" value="1"/>
</dbReference>
<dbReference type="PROSITE" id="PS50867">
    <property type="entry name" value="PRE_SET"/>
    <property type="match status" value="1"/>
</dbReference>
<feature type="domain" description="SET" evidence="14">
    <location>
        <begin position="296"/>
        <end position="498"/>
    </location>
</feature>
<evidence type="ECO:0000256" key="1">
    <source>
        <dbReference type="ARBA" id="ARBA00004123"/>
    </source>
</evidence>
<dbReference type="SUPFAM" id="SSF82199">
    <property type="entry name" value="SET domain"/>
    <property type="match status" value="1"/>
</dbReference>
<dbReference type="GO" id="GO:0032259">
    <property type="term" value="P:methylation"/>
    <property type="evidence" value="ECO:0007669"/>
    <property type="project" value="UniProtKB-KW"/>
</dbReference>
<evidence type="ECO:0008006" key="20">
    <source>
        <dbReference type="Google" id="ProtNLM"/>
    </source>
</evidence>
<protein>
    <recommendedName>
        <fullName evidence="20">Histone-lysine N-methyltransferase</fullName>
    </recommendedName>
</protein>
<keyword evidence="5" id="KW-0808">Transferase</keyword>
<evidence type="ECO:0000256" key="4">
    <source>
        <dbReference type="ARBA" id="ARBA00022603"/>
    </source>
</evidence>
<keyword evidence="19" id="KW-1185">Reference proteome</keyword>
<dbReference type="InParanoid" id="F0XVZ8"/>
<dbReference type="Proteomes" id="UP000002729">
    <property type="component" value="Unassembled WGS sequence"/>
</dbReference>
<keyword evidence="10" id="KW-0539">Nucleus</keyword>
<feature type="domain" description="Post-SET" evidence="16">
    <location>
        <begin position="507"/>
        <end position="523"/>
    </location>
</feature>